<accession>A0A1M5A5E8</accession>
<evidence type="ECO:0000313" key="1">
    <source>
        <dbReference type="EMBL" id="SHF25415.1"/>
    </source>
</evidence>
<reference evidence="2" key="1">
    <citation type="submission" date="2016-11" db="EMBL/GenBank/DDBJ databases">
        <authorList>
            <person name="Varghese N."/>
            <person name="Submissions S."/>
        </authorList>
    </citation>
    <scope>NUCLEOTIDE SEQUENCE [LARGE SCALE GENOMIC DNA]</scope>
    <source>
        <strain evidence="2">DSM 21264</strain>
    </source>
</reference>
<protein>
    <submittedName>
        <fullName evidence="1">Uncharacterized protein</fullName>
    </submittedName>
</protein>
<gene>
    <name evidence="1" type="ORF">SAMN02745781_01815</name>
</gene>
<dbReference type="RefSeq" id="WP_072958223.1">
    <property type="nucleotide sequence ID" value="NZ_FQUH01000007.1"/>
</dbReference>
<name>A0A1M5A5E8_VIBGA</name>
<organism evidence="1 2">
    <name type="scientific">Vibrio gazogenes DSM 21264 = NBRC 103151</name>
    <dbReference type="NCBI Taxonomy" id="1123492"/>
    <lineage>
        <taxon>Bacteria</taxon>
        <taxon>Pseudomonadati</taxon>
        <taxon>Pseudomonadota</taxon>
        <taxon>Gammaproteobacteria</taxon>
        <taxon>Vibrionales</taxon>
        <taxon>Vibrionaceae</taxon>
        <taxon>Vibrio</taxon>
    </lineage>
</organism>
<sequence length="106" mass="12143">MIKNSNIDRIGGMEFATFKLKEGVKESTLVALSNRLELEFLSQQEELIMHFLVRGENGIYADVAIASSQEKAEAYCQQWLSNTVAMEYLELIDTESVNMTFWTRIN</sequence>
<keyword evidence="2" id="KW-1185">Reference proteome</keyword>
<proteinExistence type="predicted"/>
<evidence type="ECO:0000313" key="2">
    <source>
        <dbReference type="Proteomes" id="UP000184159"/>
    </source>
</evidence>
<dbReference type="AlphaFoldDB" id="A0A1M5A5E8"/>
<dbReference type="EMBL" id="FQUH01000007">
    <property type="protein sequence ID" value="SHF25415.1"/>
    <property type="molecule type" value="Genomic_DNA"/>
</dbReference>
<dbReference type="Proteomes" id="UP000184159">
    <property type="component" value="Unassembled WGS sequence"/>
</dbReference>